<dbReference type="PANTHER" id="PTHR46118:SF4">
    <property type="entry name" value="PROTEIN ABHD11"/>
    <property type="match status" value="1"/>
</dbReference>
<dbReference type="GO" id="GO:0005739">
    <property type="term" value="C:mitochondrion"/>
    <property type="evidence" value="ECO:0007669"/>
    <property type="project" value="TreeGrafter"/>
</dbReference>
<dbReference type="Proteomes" id="UP000799439">
    <property type="component" value="Unassembled WGS sequence"/>
</dbReference>
<dbReference type="SUPFAM" id="SSF53474">
    <property type="entry name" value="alpha/beta-Hydrolases"/>
    <property type="match status" value="1"/>
</dbReference>
<dbReference type="Gene3D" id="3.40.50.1820">
    <property type="entry name" value="alpha/beta hydrolase"/>
    <property type="match status" value="1"/>
</dbReference>
<evidence type="ECO:0000259" key="3">
    <source>
        <dbReference type="Pfam" id="PF00561"/>
    </source>
</evidence>
<dbReference type="InterPro" id="IPR029058">
    <property type="entry name" value="AB_hydrolase_fold"/>
</dbReference>
<keyword evidence="2" id="KW-0378">Hydrolase</keyword>
<gene>
    <name evidence="4" type="ORF">K461DRAFT_30859</name>
</gene>
<evidence type="ECO:0000313" key="5">
    <source>
        <dbReference type="Proteomes" id="UP000799439"/>
    </source>
</evidence>
<keyword evidence="5" id="KW-1185">Reference proteome</keyword>
<evidence type="ECO:0000256" key="2">
    <source>
        <dbReference type="ARBA" id="ARBA00022801"/>
    </source>
</evidence>
<dbReference type="Pfam" id="PF00561">
    <property type="entry name" value="Abhydrolase_1"/>
    <property type="match status" value="1"/>
</dbReference>
<dbReference type="InterPro" id="IPR000073">
    <property type="entry name" value="AB_hydrolase_1"/>
</dbReference>
<evidence type="ECO:0000256" key="1">
    <source>
        <dbReference type="ARBA" id="ARBA00008645"/>
    </source>
</evidence>
<reference evidence="4" key="1">
    <citation type="journal article" date="2020" name="Stud. Mycol.">
        <title>101 Dothideomycetes genomes: a test case for predicting lifestyles and emergence of pathogens.</title>
        <authorList>
            <person name="Haridas S."/>
            <person name="Albert R."/>
            <person name="Binder M."/>
            <person name="Bloem J."/>
            <person name="Labutti K."/>
            <person name="Salamov A."/>
            <person name="Andreopoulos B."/>
            <person name="Baker S."/>
            <person name="Barry K."/>
            <person name="Bills G."/>
            <person name="Bluhm B."/>
            <person name="Cannon C."/>
            <person name="Castanera R."/>
            <person name="Culley D."/>
            <person name="Daum C."/>
            <person name="Ezra D."/>
            <person name="Gonzalez J."/>
            <person name="Henrissat B."/>
            <person name="Kuo A."/>
            <person name="Liang C."/>
            <person name="Lipzen A."/>
            <person name="Lutzoni F."/>
            <person name="Magnuson J."/>
            <person name="Mondo S."/>
            <person name="Nolan M."/>
            <person name="Ohm R."/>
            <person name="Pangilinan J."/>
            <person name="Park H.-J."/>
            <person name="Ramirez L."/>
            <person name="Alfaro M."/>
            <person name="Sun H."/>
            <person name="Tritt A."/>
            <person name="Yoshinaga Y."/>
            <person name="Zwiers L.-H."/>
            <person name="Turgeon B."/>
            <person name="Goodwin S."/>
            <person name="Spatafora J."/>
            <person name="Crous P."/>
            <person name="Grigoriev I."/>
        </authorList>
    </citation>
    <scope>NUCLEOTIDE SEQUENCE</scope>
    <source>
        <strain evidence="4">CBS 260.36</strain>
    </source>
</reference>
<sequence>MLLTRARPLITRSALPLFQPRFSSTTSNVPLDLAYDSYPAPEGSSSHGPIVFLHGLFGSKKNNRTIAKALARSLSRPIYNLDLRNHGDSPHSPVHTYTSMSSDVEHFLRTHRLSRPTLIGHSMGAKVAMSVCLRRQVPVANLISVDNAPVDAALKSSFGTYIKGMKAIAAAEVTKLSEADEILKDYEEETAIRQFLLTNLVRDKETGVQKWRVPVGTLAQSLDHMADFPFREPDEVRWEGEALFVRGTKSHYVSDEVLPITGRFFPKFKVMDVDCGHWVISEKPEDFKRGVEEFLADRD</sequence>
<name>A0A9P4MQB6_9PEZI</name>
<organism evidence="4 5">
    <name type="scientific">Myriangium duriaei CBS 260.36</name>
    <dbReference type="NCBI Taxonomy" id="1168546"/>
    <lineage>
        <taxon>Eukaryota</taxon>
        <taxon>Fungi</taxon>
        <taxon>Dikarya</taxon>
        <taxon>Ascomycota</taxon>
        <taxon>Pezizomycotina</taxon>
        <taxon>Dothideomycetes</taxon>
        <taxon>Dothideomycetidae</taxon>
        <taxon>Myriangiales</taxon>
        <taxon>Myriangiaceae</taxon>
        <taxon>Myriangium</taxon>
    </lineage>
</organism>
<dbReference type="EMBL" id="ML996081">
    <property type="protein sequence ID" value="KAF2158129.1"/>
    <property type="molecule type" value="Genomic_DNA"/>
</dbReference>
<comment type="caution">
    <text evidence="4">The sequence shown here is derived from an EMBL/GenBank/DDBJ whole genome shotgun (WGS) entry which is preliminary data.</text>
</comment>
<dbReference type="OrthoDB" id="8119704at2759"/>
<protein>
    <submittedName>
        <fullName evidence="4">Alpha/beta-hydrolase</fullName>
    </submittedName>
</protein>
<dbReference type="FunFam" id="3.40.50.1820:FF:000039">
    <property type="entry name" value="Esterase ybfF"/>
    <property type="match status" value="1"/>
</dbReference>
<proteinExistence type="inferred from homology"/>
<dbReference type="AlphaFoldDB" id="A0A9P4MQB6"/>
<dbReference type="GO" id="GO:0052689">
    <property type="term" value="F:carboxylic ester hydrolase activity"/>
    <property type="evidence" value="ECO:0007669"/>
    <property type="project" value="TreeGrafter"/>
</dbReference>
<dbReference type="PANTHER" id="PTHR46118">
    <property type="entry name" value="PROTEIN ABHD11"/>
    <property type="match status" value="1"/>
</dbReference>
<evidence type="ECO:0000313" key="4">
    <source>
        <dbReference type="EMBL" id="KAF2158129.1"/>
    </source>
</evidence>
<comment type="similarity">
    <text evidence="1">Belongs to the AB hydrolase superfamily.</text>
</comment>
<feature type="domain" description="AB hydrolase-1" evidence="3">
    <location>
        <begin position="49"/>
        <end position="284"/>
    </location>
</feature>
<accession>A0A9P4MQB6</accession>